<keyword evidence="5" id="KW-1185">Reference proteome</keyword>
<dbReference type="RefSeq" id="WP_218101379.1">
    <property type="nucleotide sequence ID" value="NZ_CAJVCE010000017.1"/>
</dbReference>
<dbReference type="PANTHER" id="PTHR43377:SF2">
    <property type="entry name" value="BINDING ROSSMANN FOLD OXIDOREDUCTASE, PUTATIVE (AFU_ORTHOLOGUE AFUA_4G00560)-RELATED"/>
    <property type="match status" value="1"/>
</dbReference>
<dbReference type="GO" id="GO:0016491">
    <property type="term" value="F:oxidoreductase activity"/>
    <property type="evidence" value="ECO:0007669"/>
    <property type="project" value="UniProtKB-KW"/>
</dbReference>
<evidence type="ECO:0000313" key="4">
    <source>
        <dbReference type="EMBL" id="CAG7652169.1"/>
    </source>
</evidence>
<evidence type="ECO:0000259" key="2">
    <source>
        <dbReference type="Pfam" id="PF01408"/>
    </source>
</evidence>
<gene>
    <name evidence="4" type="primary">yteT_9</name>
    <name evidence="4" type="ORF">PAECIP111802_05154</name>
</gene>
<feature type="domain" description="Gfo/Idh/MocA-like oxidoreductase C-terminal" evidence="3">
    <location>
        <begin position="139"/>
        <end position="396"/>
    </location>
</feature>
<evidence type="ECO:0000256" key="1">
    <source>
        <dbReference type="ARBA" id="ARBA00010928"/>
    </source>
</evidence>
<evidence type="ECO:0000259" key="3">
    <source>
        <dbReference type="Pfam" id="PF02894"/>
    </source>
</evidence>
<keyword evidence="4" id="KW-0560">Oxidoreductase</keyword>
<comment type="similarity">
    <text evidence="1">Belongs to the Gfo/Idh/MocA family.</text>
</comment>
<feature type="domain" description="Gfo/Idh/MocA-like oxidoreductase N-terminal" evidence="2">
    <location>
        <begin position="7"/>
        <end position="125"/>
    </location>
</feature>
<dbReference type="EC" id="1.-.-.-" evidence="4"/>
<dbReference type="InterPro" id="IPR051450">
    <property type="entry name" value="Gfo/Idh/MocA_Oxidoreductases"/>
</dbReference>
<dbReference type="EMBL" id="CAJVCE010000017">
    <property type="protein sequence ID" value="CAG7652169.1"/>
    <property type="molecule type" value="Genomic_DNA"/>
</dbReference>
<name>A0ABN7TR08_9BACL</name>
<dbReference type="Proteomes" id="UP000730618">
    <property type="component" value="Unassembled WGS sequence"/>
</dbReference>
<dbReference type="PANTHER" id="PTHR43377">
    <property type="entry name" value="BILIVERDIN REDUCTASE A"/>
    <property type="match status" value="1"/>
</dbReference>
<accession>A0ABN7TR08</accession>
<dbReference type="Pfam" id="PF02894">
    <property type="entry name" value="GFO_IDH_MocA_C"/>
    <property type="match status" value="1"/>
</dbReference>
<comment type="caution">
    <text evidence="4">The sequence shown here is derived from an EMBL/GenBank/DDBJ whole genome shotgun (WGS) entry which is preliminary data.</text>
</comment>
<reference evidence="4 5" key="1">
    <citation type="submission" date="2021-06" db="EMBL/GenBank/DDBJ databases">
        <authorList>
            <person name="Criscuolo A."/>
        </authorList>
    </citation>
    <scope>NUCLEOTIDE SEQUENCE [LARGE SCALE GENOMIC DNA]</scope>
    <source>
        <strain evidence="5">CIP 111802</strain>
    </source>
</reference>
<dbReference type="InterPro" id="IPR004104">
    <property type="entry name" value="Gfo/Idh/MocA-like_OxRdtase_C"/>
</dbReference>
<dbReference type="InterPro" id="IPR000683">
    <property type="entry name" value="Gfo/Idh/MocA-like_OxRdtase_N"/>
</dbReference>
<proteinExistence type="inferred from homology"/>
<protein>
    <submittedName>
        <fullName evidence="4">Oxidoreductase YteT</fullName>
        <ecNumber evidence="4">1.-.-.-</ecNumber>
    </submittedName>
</protein>
<sequence>MKQLTAILIGAGARGNAYAPYALDYPHELNIVAVAEPNPERLAKFAERHHIPAERQYTSWETLLQEPQMADIAIVTTQDRVHYEPTLQALQRKYHVLLEKPMSPEPRECIEMERAAKENGRLLTICHVLRYTPFWSAIKRLITEGRIGEIVSIQLNENVGYWHIAHSFVRGNWNNSDTSSPMILAKSCHDMDVLSWLMDQPCVRVSSFGSLMHFHSGNAPEGSSDRCLTCAVESSCPYSAPRFYLGEGKHWARHFTEELTRENIVKGLQETDYGRCVYKSDNNVVDHQVVNMEFASGATAMFSMCGFTRHQERRIQIMGTRGEIRGEAGAIRLMDFLTHENIEIQIPKPTSGHGGGDSGIVRSFLREVRNYNGEESLTSASASVRSHLMAFAAEQSRLNEGRSIALDDYYRKLAAAT</sequence>
<organism evidence="4 5">
    <name type="scientific">Paenibacillus allorhizosphaerae</name>
    <dbReference type="NCBI Taxonomy" id="2849866"/>
    <lineage>
        <taxon>Bacteria</taxon>
        <taxon>Bacillati</taxon>
        <taxon>Bacillota</taxon>
        <taxon>Bacilli</taxon>
        <taxon>Bacillales</taxon>
        <taxon>Paenibacillaceae</taxon>
        <taxon>Paenibacillus</taxon>
    </lineage>
</organism>
<dbReference type="Pfam" id="PF01408">
    <property type="entry name" value="GFO_IDH_MocA"/>
    <property type="match status" value="1"/>
</dbReference>
<evidence type="ECO:0000313" key="5">
    <source>
        <dbReference type="Proteomes" id="UP000730618"/>
    </source>
</evidence>